<gene>
    <name evidence="1" type="ORF">SDC9_67522</name>
</gene>
<reference evidence="1" key="1">
    <citation type="submission" date="2019-08" db="EMBL/GenBank/DDBJ databases">
        <authorList>
            <person name="Kucharzyk K."/>
            <person name="Murdoch R.W."/>
            <person name="Higgins S."/>
            <person name="Loffler F."/>
        </authorList>
    </citation>
    <scope>NUCLEOTIDE SEQUENCE</scope>
</reference>
<dbReference type="EMBL" id="VSSQ01003517">
    <property type="protein sequence ID" value="MPM21079.1"/>
    <property type="molecule type" value="Genomic_DNA"/>
</dbReference>
<sequence length="79" mass="9076">MEKCGNPCQHRKSFYGRKLEKQGCFSTMGIKTPFFHKTVFLFHRKSGENSVLGADVGFDFFHRLGKARVGLHLPLYLLN</sequence>
<comment type="caution">
    <text evidence="1">The sequence shown here is derived from an EMBL/GenBank/DDBJ whole genome shotgun (WGS) entry which is preliminary data.</text>
</comment>
<name>A0A644XYA5_9ZZZZ</name>
<organism evidence="1">
    <name type="scientific">bioreactor metagenome</name>
    <dbReference type="NCBI Taxonomy" id="1076179"/>
    <lineage>
        <taxon>unclassified sequences</taxon>
        <taxon>metagenomes</taxon>
        <taxon>ecological metagenomes</taxon>
    </lineage>
</organism>
<dbReference type="AlphaFoldDB" id="A0A644XYA5"/>
<protein>
    <submittedName>
        <fullName evidence="1">Uncharacterized protein</fullName>
    </submittedName>
</protein>
<accession>A0A644XYA5</accession>
<evidence type="ECO:0000313" key="1">
    <source>
        <dbReference type="EMBL" id="MPM21079.1"/>
    </source>
</evidence>
<proteinExistence type="predicted"/>